<dbReference type="AlphaFoldDB" id="A0A1X9MJI8"/>
<proteinExistence type="predicted"/>
<sequence length="30" mass="3635">MKKELENLINEFEMKLKRPQSLLEVFLISN</sequence>
<protein>
    <submittedName>
        <fullName evidence="1">Uncharacterized protein</fullName>
    </submittedName>
</protein>
<evidence type="ECO:0000313" key="2">
    <source>
        <dbReference type="Proteomes" id="UP000193006"/>
    </source>
</evidence>
<dbReference type="EMBL" id="CP020814">
    <property type="protein sequence ID" value="ARK30762.1"/>
    <property type="molecule type" value="Genomic_DNA"/>
</dbReference>
<dbReference type="KEGG" id="bkw:BkAM31D_13475"/>
<evidence type="ECO:0000313" key="1">
    <source>
        <dbReference type="EMBL" id="ARK30762.1"/>
    </source>
</evidence>
<dbReference type="STRING" id="199441.BkAM31D_13475"/>
<organism evidence="1 2">
    <name type="scientific">Halalkalibacter krulwichiae</name>
    <dbReference type="NCBI Taxonomy" id="199441"/>
    <lineage>
        <taxon>Bacteria</taxon>
        <taxon>Bacillati</taxon>
        <taxon>Bacillota</taxon>
        <taxon>Bacilli</taxon>
        <taxon>Bacillales</taxon>
        <taxon>Bacillaceae</taxon>
        <taxon>Halalkalibacter</taxon>
    </lineage>
</organism>
<accession>A0A1X9MJI8</accession>
<name>A0A1X9MJI8_9BACI</name>
<keyword evidence="2" id="KW-1185">Reference proteome</keyword>
<gene>
    <name evidence="1" type="ORF">BkAM31D_13475</name>
</gene>
<reference evidence="1 2" key="1">
    <citation type="submission" date="2017-04" db="EMBL/GenBank/DDBJ databases">
        <title>Bacillus krulwichiae AM31D Genome sequencing and assembly.</title>
        <authorList>
            <person name="Krulwich T.A."/>
            <person name="Anastor L."/>
            <person name="Ehrlich R."/>
            <person name="Ehrlich G.D."/>
            <person name="Janto B."/>
        </authorList>
    </citation>
    <scope>NUCLEOTIDE SEQUENCE [LARGE SCALE GENOMIC DNA]</scope>
    <source>
        <strain evidence="1 2">AM31D</strain>
    </source>
</reference>
<dbReference type="Proteomes" id="UP000193006">
    <property type="component" value="Chromosome"/>
</dbReference>